<accession>A0ABQ6QB65</accession>
<evidence type="ECO:0000313" key="2">
    <source>
        <dbReference type="Proteomes" id="UP001306668"/>
    </source>
</evidence>
<comment type="caution">
    <text evidence="1">The sequence shown here is derived from an EMBL/GenBank/DDBJ whole genome shotgun (WGS) entry which is preliminary data.</text>
</comment>
<organism evidence="1 2">
    <name type="scientific">Stenotrophomonas sepilia</name>
    <dbReference type="NCBI Taxonomy" id="2860290"/>
    <lineage>
        <taxon>Bacteria</taxon>
        <taxon>Pseudomonadati</taxon>
        <taxon>Pseudomonadota</taxon>
        <taxon>Gammaproteobacteria</taxon>
        <taxon>Lysobacterales</taxon>
        <taxon>Lysobacteraceae</taxon>
        <taxon>Stenotrophomonas</taxon>
        <taxon>Stenotrophomonas maltophilia group</taxon>
    </lineage>
</organism>
<dbReference type="EMBL" id="BTRJ01000009">
    <property type="protein sequence ID" value="GMR26978.1"/>
    <property type="molecule type" value="Genomic_DNA"/>
</dbReference>
<gene>
    <name evidence="1" type="ORF">STENOSP10_11970</name>
</gene>
<protein>
    <submittedName>
        <fullName evidence="1">Uncharacterized protein</fullName>
    </submittedName>
</protein>
<dbReference type="Proteomes" id="UP001306668">
    <property type="component" value="Unassembled WGS sequence"/>
</dbReference>
<keyword evidence="2" id="KW-1185">Reference proteome</keyword>
<proteinExistence type="predicted"/>
<sequence length="370" mass="39478">MAMKIIDLDTVQANGKRGETQRPAFTKINANFAEVYDGLGQAVSTLAGLTGRMGGRNVLINGDFRFWQRGASKTVTAPLAIYVPDRYQIVCIGAGQIKASQQAFATPAFGATHYMNCDVSGATAATEAFCTQPVEGVQTLSGSTVTLSMQAWAASPGRKIGVRFIQSFGKGGSPDVTIYAGVQEIGTASSLRQFTADLPSIQGKVVGPDSKLHVIVDFSAPAAYSAQLVGQSGSFSLTCMQLERGAVPTEYEVRPDTIELMLCQRYFEKSYPVAITPGTVTRQGRSCVAQSIAANALNFFYQQYRVPKRTSAAVTLYSSESGAAGKICQNNNADINGVVEDASQSGFSLYGSNNSGAWGMWWHWTSDAEI</sequence>
<reference evidence="2" key="1">
    <citation type="submission" date="2023-07" db="EMBL/GenBank/DDBJ databases">
        <title>Genome sequence of Stenotrophomonas sp. Alg010 isolated from Sargassum waste.</title>
        <authorList>
            <person name="Mohapatra"/>
            <person name="B.R."/>
        </authorList>
    </citation>
    <scope>NUCLEOTIDE SEQUENCE [LARGE SCALE GENOMIC DNA]</scope>
    <source>
        <strain evidence="2">Alg010</strain>
    </source>
</reference>
<evidence type="ECO:0000313" key="1">
    <source>
        <dbReference type="EMBL" id="GMR26978.1"/>
    </source>
</evidence>
<name>A0ABQ6QB65_9GAMM</name>